<keyword evidence="10" id="KW-1185">Reference proteome</keyword>
<dbReference type="GO" id="GO:0003676">
    <property type="term" value="F:nucleic acid binding"/>
    <property type="evidence" value="ECO:0007669"/>
    <property type="project" value="InterPro"/>
</dbReference>
<dbReference type="InterPro" id="IPR036397">
    <property type="entry name" value="RNaseH_sf"/>
</dbReference>
<dbReference type="InterPro" id="IPR043502">
    <property type="entry name" value="DNA/RNA_pol_sf"/>
</dbReference>
<keyword evidence="5" id="KW-0378">Hydrolase</keyword>
<keyword evidence="2" id="KW-0548">Nucleotidyltransferase</keyword>
<keyword evidence="6" id="KW-0695">RNA-directed DNA polymerase</keyword>
<evidence type="ECO:0000256" key="4">
    <source>
        <dbReference type="ARBA" id="ARBA00022759"/>
    </source>
</evidence>
<dbReference type="GO" id="GO:0016787">
    <property type="term" value="F:hydrolase activity"/>
    <property type="evidence" value="ECO:0007669"/>
    <property type="project" value="UniProtKB-KW"/>
</dbReference>
<evidence type="ECO:0000256" key="5">
    <source>
        <dbReference type="ARBA" id="ARBA00022801"/>
    </source>
</evidence>
<gene>
    <name evidence="9" type="ORF">ZIOFF_034313</name>
</gene>
<dbReference type="Proteomes" id="UP000734854">
    <property type="component" value="Unassembled WGS sequence"/>
</dbReference>
<dbReference type="Pfam" id="PF17917">
    <property type="entry name" value="RT_RNaseH"/>
    <property type="match status" value="1"/>
</dbReference>
<accession>A0A8J5GJD2</accession>
<evidence type="ECO:0000256" key="6">
    <source>
        <dbReference type="ARBA" id="ARBA00022918"/>
    </source>
</evidence>
<evidence type="ECO:0000256" key="2">
    <source>
        <dbReference type="ARBA" id="ARBA00022695"/>
    </source>
</evidence>
<evidence type="ECO:0000256" key="1">
    <source>
        <dbReference type="ARBA" id="ARBA00022679"/>
    </source>
</evidence>
<evidence type="ECO:0000313" key="9">
    <source>
        <dbReference type="EMBL" id="KAG6508931.1"/>
    </source>
</evidence>
<sequence>MSRRWEEKIQEWYTKSHTSNLEYLDLAQNKEQPTKRELAHNLSVIYDRVCLSCRVHLKNFKIIEEQLEDIRKENKELRKALENLAKETIENRLLSEKQLRSIVVNIVMMMQPLIHIQYKNWNHYQKWYQKHLQVKWKPMKFDSKSAEQISAYASGKFSPPKSTIDAEIYAVMNSLNSFKIYYLDKEELLIRTDCQAIISFFNKSSQNKPSRVRWIAFTDFITGLGIPVQFQHIEGKDNTLSDALSRLVSVITGCGPRACTPSEEDARRHLADIEWTTAKRLINSLWEFKRIIDTKETDFFKRSQHSKGIYFKDALPAVTASKQQLLDAFLLVQGIVQDVINTPP</sequence>
<dbReference type="Gene3D" id="3.30.420.10">
    <property type="entry name" value="Ribonuclease H-like superfamily/Ribonuclease H"/>
    <property type="match status" value="1"/>
</dbReference>
<keyword evidence="4" id="KW-0255">Endonuclease</keyword>
<feature type="coiled-coil region" evidence="7">
    <location>
        <begin position="60"/>
        <end position="97"/>
    </location>
</feature>
<reference evidence="9 10" key="1">
    <citation type="submission" date="2020-08" db="EMBL/GenBank/DDBJ databases">
        <title>Plant Genome Project.</title>
        <authorList>
            <person name="Zhang R.-G."/>
        </authorList>
    </citation>
    <scope>NUCLEOTIDE SEQUENCE [LARGE SCALE GENOMIC DNA]</scope>
    <source>
        <tissue evidence="9">Rhizome</tissue>
    </source>
</reference>
<comment type="caution">
    <text evidence="9">The sequence shown here is derived from an EMBL/GenBank/DDBJ whole genome shotgun (WGS) entry which is preliminary data.</text>
</comment>
<proteinExistence type="predicted"/>
<evidence type="ECO:0000256" key="7">
    <source>
        <dbReference type="SAM" id="Coils"/>
    </source>
</evidence>
<dbReference type="InterPro" id="IPR041373">
    <property type="entry name" value="RT_RNaseH"/>
</dbReference>
<protein>
    <recommendedName>
        <fullName evidence="8">Reverse transcriptase RNase H-like domain-containing protein</fullName>
    </recommendedName>
</protein>
<evidence type="ECO:0000313" key="10">
    <source>
        <dbReference type="Proteomes" id="UP000734854"/>
    </source>
</evidence>
<evidence type="ECO:0000256" key="3">
    <source>
        <dbReference type="ARBA" id="ARBA00022722"/>
    </source>
</evidence>
<dbReference type="GO" id="GO:0004519">
    <property type="term" value="F:endonuclease activity"/>
    <property type="evidence" value="ECO:0007669"/>
    <property type="project" value="UniProtKB-KW"/>
</dbReference>
<evidence type="ECO:0000259" key="8">
    <source>
        <dbReference type="Pfam" id="PF17917"/>
    </source>
</evidence>
<dbReference type="GO" id="GO:0003964">
    <property type="term" value="F:RNA-directed DNA polymerase activity"/>
    <property type="evidence" value="ECO:0007669"/>
    <property type="project" value="UniProtKB-KW"/>
</dbReference>
<dbReference type="EMBL" id="JACMSC010000009">
    <property type="protein sequence ID" value="KAG6508931.1"/>
    <property type="molecule type" value="Genomic_DNA"/>
</dbReference>
<keyword evidence="3" id="KW-0540">Nuclease</keyword>
<keyword evidence="7" id="KW-0175">Coiled coil</keyword>
<keyword evidence="1" id="KW-0808">Transferase</keyword>
<dbReference type="SUPFAM" id="SSF56672">
    <property type="entry name" value="DNA/RNA polymerases"/>
    <property type="match status" value="1"/>
</dbReference>
<feature type="domain" description="Reverse transcriptase RNase H-like" evidence="8">
    <location>
        <begin position="144"/>
        <end position="217"/>
    </location>
</feature>
<dbReference type="AlphaFoldDB" id="A0A8J5GJD2"/>
<name>A0A8J5GJD2_ZINOF</name>
<organism evidence="9 10">
    <name type="scientific">Zingiber officinale</name>
    <name type="common">Ginger</name>
    <name type="synonym">Amomum zingiber</name>
    <dbReference type="NCBI Taxonomy" id="94328"/>
    <lineage>
        <taxon>Eukaryota</taxon>
        <taxon>Viridiplantae</taxon>
        <taxon>Streptophyta</taxon>
        <taxon>Embryophyta</taxon>
        <taxon>Tracheophyta</taxon>
        <taxon>Spermatophyta</taxon>
        <taxon>Magnoliopsida</taxon>
        <taxon>Liliopsida</taxon>
        <taxon>Zingiberales</taxon>
        <taxon>Zingiberaceae</taxon>
        <taxon>Zingiber</taxon>
    </lineage>
</organism>
<dbReference type="Pfam" id="PF07028">
    <property type="entry name" value="DUF1319"/>
    <property type="match status" value="1"/>
</dbReference>
<dbReference type="InterPro" id="IPR010746">
    <property type="entry name" value="CYMV_Orf1"/>
</dbReference>